<dbReference type="EMBL" id="JAUDCG010000042">
    <property type="protein sequence ID" value="MDM8157751.1"/>
    <property type="molecule type" value="Genomic_DNA"/>
</dbReference>
<dbReference type="InterPro" id="IPR036008">
    <property type="entry name" value="Aconitase_4Fe-4S_dom"/>
</dbReference>
<gene>
    <name evidence="9" type="ORF">QUV96_08880</name>
</gene>
<dbReference type="Pfam" id="PF00330">
    <property type="entry name" value="Aconitase"/>
    <property type="match status" value="1"/>
</dbReference>
<evidence type="ECO:0000256" key="4">
    <source>
        <dbReference type="ARBA" id="ARBA00022723"/>
    </source>
</evidence>
<dbReference type="InterPro" id="IPR001030">
    <property type="entry name" value="Acoase/IPM_deHydtase_lsu_aba"/>
</dbReference>
<dbReference type="InterPro" id="IPR000573">
    <property type="entry name" value="AconitaseA/IPMdHydase_ssu_swvl"/>
</dbReference>
<dbReference type="Pfam" id="PF00694">
    <property type="entry name" value="Aconitase_C"/>
    <property type="match status" value="1"/>
</dbReference>
<dbReference type="SUPFAM" id="SSF52016">
    <property type="entry name" value="LeuD/IlvD-like"/>
    <property type="match status" value="1"/>
</dbReference>
<organism evidence="9 10">
    <name type="scientific">Amedibacillus dolichus</name>
    <dbReference type="NCBI Taxonomy" id="31971"/>
    <lineage>
        <taxon>Bacteria</taxon>
        <taxon>Bacillati</taxon>
        <taxon>Bacillota</taxon>
        <taxon>Erysipelotrichia</taxon>
        <taxon>Erysipelotrichales</taxon>
        <taxon>Erysipelotrichaceae</taxon>
        <taxon>Amedibacillus</taxon>
    </lineage>
</organism>
<evidence type="ECO:0000256" key="5">
    <source>
        <dbReference type="ARBA" id="ARBA00023004"/>
    </source>
</evidence>
<dbReference type="Gene3D" id="3.20.19.10">
    <property type="entry name" value="Aconitase, domain 4"/>
    <property type="match status" value="1"/>
</dbReference>
<evidence type="ECO:0000313" key="10">
    <source>
        <dbReference type="Proteomes" id="UP001529340"/>
    </source>
</evidence>
<accession>A0ABT7UDQ2</accession>
<keyword evidence="10" id="KW-1185">Reference proteome</keyword>
<comment type="similarity">
    <text evidence="2">Belongs to the aconitase/IPM isomerase family.</text>
</comment>
<dbReference type="PRINTS" id="PR00415">
    <property type="entry name" value="ACONITASE"/>
</dbReference>
<dbReference type="GO" id="GO:0003994">
    <property type="term" value="F:aconitate hydratase activity"/>
    <property type="evidence" value="ECO:0007669"/>
    <property type="project" value="UniProtKB-EC"/>
</dbReference>
<dbReference type="NCBIfam" id="TIGR01342">
    <property type="entry name" value="acon_putative"/>
    <property type="match status" value="1"/>
</dbReference>
<dbReference type="Proteomes" id="UP001529340">
    <property type="component" value="Unassembled WGS sequence"/>
</dbReference>
<evidence type="ECO:0000259" key="8">
    <source>
        <dbReference type="Pfam" id="PF00694"/>
    </source>
</evidence>
<dbReference type="InterPro" id="IPR015928">
    <property type="entry name" value="Aconitase/3IPM_dehydase_swvl"/>
</dbReference>
<keyword evidence="4" id="KW-0479">Metal-binding</keyword>
<dbReference type="PROSITE" id="PS00450">
    <property type="entry name" value="ACONITASE_1"/>
    <property type="match status" value="1"/>
</dbReference>
<evidence type="ECO:0000256" key="1">
    <source>
        <dbReference type="ARBA" id="ARBA00001966"/>
    </source>
</evidence>
<dbReference type="InterPro" id="IPR015931">
    <property type="entry name" value="Acnase/IPM_dHydase_lsu_aba_1/3"/>
</dbReference>
<dbReference type="PANTHER" id="PTHR43160:SF3">
    <property type="entry name" value="ACONITATE HYDRATASE, MITOCHONDRIAL"/>
    <property type="match status" value="1"/>
</dbReference>
<dbReference type="PANTHER" id="PTHR43160">
    <property type="entry name" value="ACONITATE HYDRATASE B"/>
    <property type="match status" value="1"/>
</dbReference>
<comment type="cofactor">
    <cofactor evidence="1">
        <name>[4Fe-4S] cluster</name>
        <dbReference type="ChEBI" id="CHEBI:49883"/>
    </cofactor>
</comment>
<keyword evidence="9" id="KW-0456">Lyase</keyword>
<proteinExistence type="inferred from homology"/>
<protein>
    <submittedName>
        <fullName evidence="9">Aconitate hydratase</fullName>
        <ecNumber evidence="9">4.2.1.3</ecNumber>
    </submittedName>
</protein>
<comment type="caution">
    <text evidence="9">The sequence shown here is derived from an EMBL/GenBank/DDBJ whole genome shotgun (WGS) entry which is preliminary data.</text>
</comment>
<keyword evidence="6" id="KW-0411">Iron-sulfur</keyword>
<evidence type="ECO:0000256" key="2">
    <source>
        <dbReference type="ARBA" id="ARBA00007185"/>
    </source>
</evidence>
<reference evidence="9 10" key="2">
    <citation type="submission" date="2023-06" db="EMBL/GenBank/DDBJ databases">
        <title>Identification and characterization of horizontal gene transfer across gut microbiota members of farm animals based on homology search.</title>
        <authorList>
            <person name="Schwarzerova J."/>
            <person name="Nykrynova M."/>
            <person name="Jureckova K."/>
            <person name="Cejkova D."/>
            <person name="Rychlik I."/>
        </authorList>
    </citation>
    <scope>NUCLEOTIDE SEQUENCE [LARGE SCALE GENOMIC DNA]</scope>
    <source>
        <strain evidence="9 10">ET39</strain>
    </source>
</reference>
<dbReference type="SUPFAM" id="SSF53732">
    <property type="entry name" value="Aconitase iron-sulfur domain"/>
    <property type="match status" value="1"/>
</dbReference>
<feature type="domain" description="Aconitase A/isopropylmalate dehydratase small subunit swivel" evidence="8">
    <location>
        <begin position="516"/>
        <end position="575"/>
    </location>
</feature>
<evidence type="ECO:0000313" key="9">
    <source>
        <dbReference type="EMBL" id="MDM8157751.1"/>
    </source>
</evidence>
<evidence type="ECO:0000256" key="3">
    <source>
        <dbReference type="ARBA" id="ARBA00011245"/>
    </source>
</evidence>
<sequence length="644" mass="69519">MPNLTEKIIRRHLTQGDVVSGEPIAITIDQTLTQDATGTMAYLQLEAMGVDQVQTELSVSYVDHNTLQSGFENADDHKYLQTVARKHGVLFSRPGNGICHQVHLERFAKPGKTLLGSDSHTPTAGGIGSLAIGAGGLDVACAMAGMPFHLRMPRVIGIELKNELRKGVSSKDIILKVLQLLSVKGGVGCVMEYFGDGVKSLSVPQRATITNMGAELGATSSVFPSDARTLAFLKQQGRAEDFEELQADTDAVYDQVITIDLAQLEPMIALPHSPDHVCTVKEVEGMKIDQVCIGSCTNSSYHDLVSVGNLLKGKHVHPDVSLTISPGSRQIFMELSRNGTLSDLIAAGARILECTCGPCIGMGQSPITNAVSLRTFNRNFYGRSGTLSARVCLVSPETAAYSALCGELRSPLGLDYEEPKEPAQMPIDDAMFIAPAAPEEAEAIEVVRGPNIRPLPVNTLLADTIDKKVMIKVGDNITTDHIAPAGAKVLPYRSNIEKISTFVFMNNKADFHDCCKENGGGYIVAGHNYGQGSSREHAALAPMYLGIKAVIAKSFARIHKANLINFGILPLTFVDEADYDGIDEMDELVIEHVRSITPGQTLTVYNKSRQTSFSVSYELSALDVETLKAGGTLNLIRQRQENKE</sequence>
<dbReference type="NCBIfam" id="NF005558">
    <property type="entry name" value="PRK07229.1"/>
    <property type="match status" value="1"/>
</dbReference>
<dbReference type="InterPro" id="IPR018136">
    <property type="entry name" value="Aconitase_4Fe-4S_BS"/>
</dbReference>
<evidence type="ECO:0000259" key="7">
    <source>
        <dbReference type="Pfam" id="PF00330"/>
    </source>
</evidence>
<dbReference type="Gene3D" id="3.30.499.10">
    <property type="entry name" value="Aconitase, domain 3"/>
    <property type="match status" value="2"/>
</dbReference>
<evidence type="ECO:0000256" key="6">
    <source>
        <dbReference type="ARBA" id="ARBA00023014"/>
    </source>
</evidence>
<dbReference type="PROSITE" id="PS01244">
    <property type="entry name" value="ACONITASE_2"/>
    <property type="match status" value="1"/>
</dbReference>
<dbReference type="InterPro" id="IPR006250">
    <property type="entry name" value="Aconitase_put"/>
</dbReference>
<dbReference type="RefSeq" id="WP_289608195.1">
    <property type="nucleotide sequence ID" value="NZ_JAUDCG010000042.1"/>
</dbReference>
<feature type="domain" description="Aconitase/3-isopropylmalate dehydratase large subunit alpha/beta/alpha" evidence="7">
    <location>
        <begin position="6"/>
        <end position="406"/>
    </location>
</feature>
<reference evidence="10" key="1">
    <citation type="submission" date="2023-06" db="EMBL/GenBank/DDBJ databases">
        <title>Identification and characterization of horizontal gene transfer across gut microbiota members of farm animals based on homology search.</title>
        <authorList>
            <person name="Zeman M."/>
            <person name="Kubasova T."/>
            <person name="Jahodarova E."/>
            <person name="Nykrynova M."/>
            <person name="Rychlik I."/>
        </authorList>
    </citation>
    <scope>NUCLEOTIDE SEQUENCE [LARGE SCALE GENOMIC DNA]</scope>
    <source>
        <strain evidence="10">ET39</strain>
    </source>
</reference>
<keyword evidence="5" id="KW-0408">Iron</keyword>
<dbReference type="InterPro" id="IPR050926">
    <property type="entry name" value="Aconitase/IPM_isomerase"/>
</dbReference>
<comment type="subunit">
    <text evidence="3">Monomer.</text>
</comment>
<name>A0ABT7UDQ2_9FIRM</name>
<dbReference type="EC" id="4.2.1.3" evidence="9"/>